<dbReference type="AlphaFoldDB" id="A0A6J6XLU0"/>
<name>A0A6J6XLU0_9ZZZZ</name>
<evidence type="ECO:0000256" key="2">
    <source>
        <dbReference type="ARBA" id="ARBA00023125"/>
    </source>
</evidence>
<dbReference type="GO" id="GO:0000976">
    <property type="term" value="F:transcription cis-regulatory region binding"/>
    <property type="evidence" value="ECO:0007669"/>
    <property type="project" value="TreeGrafter"/>
</dbReference>
<reference evidence="4" key="1">
    <citation type="submission" date="2020-05" db="EMBL/GenBank/DDBJ databases">
        <authorList>
            <person name="Chiriac C."/>
            <person name="Salcher M."/>
            <person name="Ghai R."/>
            <person name="Kavagutti S V."/>
        </authorList>
    </citation>
    <scope>NUCLEOTIDE SEQUENCE</scope>
</reference>
<protein>
    <submittedName>
        <fullName evidence="4">Unannotated protein</fullName>
    </submittedName>
</protein>
<dbReference type="PANTHER" id="PTHR30055">
    <property type="entry name" value="HTH-TYPE TRANSCRIPTIONAL REGULATOR RUTR"/>
    <property type="match status" value="1"/>
</dbReference>
<dbReference type="Gene3D" id="1.10.357.10">
    <property type="entry name" value="Tetracycline Repressor, domain 2"/>
    <property type="match status" value="1"/>
</dbReference>
<dbReference type="GO" id="GO:0003700">
    <property type="term" value="F:DNA-binding transcription factor activity"/>
    <property type="evidence" value="ECO:0007669"/>
    <property type="project" value="TreeGrafter"/>
</dbReference>
<dbReference type="InterPro" id="IPR009057">
    <property type="entry name" value="Homeodomain-like_sf"/>
</dbReference>
<sequence>MSTHGATIALDATTELHRRVRAVKPPRAVLDRDRERRLTDRQREVLDQLGHLFDHGFAHLTMAEIAAHTTCSLRTLYGLAPSRDELVLVVVDRNLWRVGRSAMEALAPDMNPLDALQSYLKAANEAVNGLSEPFARDLATMPAALRLGDVHADYLIAVTHCLLDLAHERGDIRPVDTGAAARVLANIGRDLSRPEVMPTLQTSPRQASEALLEIFLRGMRAQPTNEAPHD</sequence>
<evidence type="ECO:0000256" key="3">
    <source>
        <dbReference type="ARBA" id="ARBA00023163"/>
    </source>
</evidence>
<dbReference type="InterPro" id="IPR050109">
    <property type="entry name" value="HTH-type_TetR-like_transc_reg"/>
</dbReference>
<keyword evidence="2" id="KW-0238">DNA-binding</keyword>
<dbReference type="PANTHER" id="PTHR30055:SF234">
    <property type="entry name" value="HTH-TYPE TRANSCRIPTIONAL REGULATOR BETI"/>
    <property type="match status" value="1"/>
</dbReference>
<evidence type="ECO:0000313" key="4">
    <source>
        <dbReference type="EMBL" id="CAB4796198.1"/>
    </source>
</evidence>
<dbReference type="SUPFAM" id="SSF46689">
    <property type="entry name" value="Homeodomain-like"/>
    <property type="match status" value="1"/>
</dbReference>
<proteinExistence type="predicted"/>
<gene>
    <name evidence="4" type="ORF">UFOPK2992_00757</name>
</gene>
<accession>A0A6J6XLU0</accession>
<organism evidence="4">
    <name type="scientific">freshwater metagenome</name>
    <dbReference type="NCBI Taxonomy" id="449393"/>
    <lineage>
        <taxon>unclassified sequences</taxon>
        <taxon>metagenomes</taxon>
        <taxon>ecological metagenomes</taxon>
    </lineage>
</organism>
<evidence type="ECO:0000256" key="1">
    <source>
        <dbReference type="ARBA" id="ARBA00023015"/>
    </source>
</evidence>
<keyword evidence="1" id="KW-0805">Transcription regulation</keyword>
<keyword evidence="3" id="KW-0804">Transcription</keyword>
<dbReference type="EMBL" id="CAFAAI010000112">
    <property type="protein sequence ID" value="CAB4796198.1"/>
    <property type="molecule type" value="Genomic_DNA"/>
</dbReference>
<dbReference type="Gene3D" id="1.10.10.60">
    <property type="entry name" value="Homeodomain-like"/>
    <property type="match status" value="1"/>
</dbReference>